<dbReference type="EMBL" id="KN834764">
    <property type="protein sequence ID" value="KIK63336.1"/>
    <property type="molecule type" value="Genomic_DNA"/>
</dbReference>
<dbReference type="AlphaFoldDB" id="A0A0D0C5C2"/>
<evidence type="ECO:0000256" key="1">
    <source>
        <dbReference type="SAM" id="Phobius"/>
    </source>
</evidence>
<feature type="transmembrane region" description="Helical" evidence="1">
    <location>
        <begin position="113"/>
        <end position="130"/>
    </location>
</feature>
<proteinExistence type="predicted"/>
<feature type="transmembrane region" description="Helical" evidence="1">
    <location>
        <begin position="63"/>
        <end position="92"/>
    </location>
</feature>
<dbReference type="OrthoDB" id="2560085at2759"/>
<keyword evidence="1" id="KW-0472">Membrane</keyword>
<keyword evidence="1" id="KW-0812">Transmembrane</keyword>
<organism evidence="2 3">
    <name type="scientific">Collybiopsis luxurians FD-317 M1</name>
    <dbReference type="NCBI Taxonomy" id="944289"/>
    <lineage>
        <taxon>Eukaryota</taxon>
        <taxon>Fungi</taxon>
        <taxon>Dikarya</taxon>
        <taxon>Basidiomycota</taxon>
        <taxon>Agaricomycotina</taxon>
        <taxon>Agaricomycetes</taxon>
        <taxon>Agaricomycetidae</taxon>
        <taxon>Agaricales</taxon>
        <taxon>Marasmiineae</taxon>
        <taxon>Omphalotaceae</taxon>
        <taxon>Collybiopsis</taxon>
        <taxon>Collybiopsis luxurians</taxon>
    </lineage>
</organism>
<reference evidence="2 3" key="1">
    <citation type="submission" date="2014-04" db="EMBL/GenBank/DDBJ databases">
        <title>Evolutionary Origins and Diversification of the Mycorrhizal Mutualists.</title>
        <authorList>
            <consortium name="DOE Joint Genome Institute"/>
            <consortium name="Mycorrhizal Genomics Consortium"/>
            <person name="Kohler A."/>
            <person name="Kuo A."/>
            <person name="Nagy L.G."/>
            <person name="Floudas D."/>
            <person name="Copeland A."/>
            <person name="Barry K.W."/>
            <person name="Cichocki N."/>
            <person name="Veneault-Fourrey C."/>
            <person name="LaButti K."/>
            <person name="Lindquist E.A."/>
            <person name="Lipzen A."/>
            <person name="Lundell T."/>
            <person name="Morin E."/>
            <person name="Murat C."/>
            <person name="Riley R."/>
            <person name="Ohm R."/>
            <person name="Sun H."/>
            <person name="Tunlid A."/>
            <person name="Henrissat B."/>
            <person name="Grigoriev I.V."/>
            <person name="Hibbett D.S."/>
            <person name="Martin F."/>
        </authorList>
    </citation>
    <scope>NUCLEOTIDE SEQUENCE [LARGE SCALE GENOMIC DNA]</scope>
    <source>
        <strain evidence="2 3">FD-317 M1</strain>
    </source>
</reference>
<feature type="transmembrane region" description="Helical" evidence="1">
    <location>
        <begin position="178"/>
        <end position="203"/>
    </location>
</feature>
<accession>A0A0D0C5C2</accession>
<evidence type="ECO:0000313" key="2">
    <source>
        <dbReference type="EMBL" id="KIK63336.1"/>
    </source>
</evidence>
<protein>
    <submittedName>
        <fullName evidence="2">Uncharacterized protein</fullName>
    </submittedName>
</protein>
<evidence type="ECO:0000313" key="3">
    <source>
        <dbReference type="Proteomes" id="UP000053593"/>
    </source>
</evidence>
<dbReference type="Proteomes" id="UP000053593">
    <property type="component" value="Unassembled WGS sequence"/>
</dbReference>
<keyword evidence="3" id="KW-1185">Reference proteome</keyword>
<sequence length="211" mass="23034">MSSSTASIPLRMPRLISLFMAFAWAVIAGSAGLNALVKSNQQQSSVRKILPPGTTLDVEDNDVFHTGVVITTVSALIALLTFIYMVILLSAMSSTRKTSPTSLTRSARLSNRILPFESISLAFCAIWLFATQIPFTHFFATRSAGVRAFSGGVEINPALVQIIQNELGFETTYRKIGYLRLVAILPWFTILFTAIASAVSFAASRRRPTKI</sequence>
<name>A0A0D0C5C2_9AGAR</name>
<keyword evidence="1" id="KW-1133">Transmembrane helix</keyword>
<gene>
    <name evidence="2" type="ORF">GYMLUDRAFT_241834</name>
</gene>
<dbReference type="HOGENOM" id="CLU_101868_0_0_1"/>